<organism evidence="1 2">
    <name type="scientific">Butyribacter intestini</name>
    <dbReference type="NCBI Taxonomy" id="1703332"/>
    <lineage>
        <taxon>Bacteria</taxon>
        <taxon>Bacillati</taxon>
        <taxon>Bacillota</taxon>
        <taxon>Clostridia</taxon>
        <taxon>Lachnospirales</taxon>
        <taxon>Lachnospiraceae</taxon>
        <taxon>Butyribacter</taxon>
    </lineage>
</organism>
<reference evidence="1 2" key="1">
    <citation type="submission" date="2015-10" db="EMBL/GenBank/DDBJ databases">
        <title>Butyribacter intestini gen. nov., sp. nov., a butyric acid-producing bacterium of the family Lachnospiraceae isolated from the human faeces.</title>
        <authorList>
            <person name="Zou Y."/>
            <person name="Xue W."/>
            <person name="Luo G."/>
            <person name="Lv M."/>
        </authorList>
    </citation>
    <scope>NUCLEOTIDE SEQUENCE [LARGE SCALE GENOMIC DNA]</scope>
    <source>
        <strain evidence="1 2">TF01-11</strain>
    </source>
</reference>
<name>A0AAW3JVF1_9FIRM</name>
<dbReference type="Proteomes" id="UP000050833">
    <property type="component" value="Unassembled WGS sequence"/>
</dbReference>
<dbReference type="RefSeq" id="WP_055941498.1">
    <property type="nucleotide sequence ID" value="NZ_LLKB01000001.1"/>
</dbReference>
<protein>
    <recommendedName>
        <fullName evidence="3">RNA polymerase sigma factor, sigma-70 family</fullName>
    </recommendedName>
</protein>
<accession>A0AAW3JVF1</accession>
<evidence type="ECO:0008006" key="3">
    <source>
        <dbReference type="Google" id="ProtNLM"/>
    </source>
</evidence>
<comment type="caution">
    <text evidence="1">The sequence shown here is derived from an EMBL/GenBank/DDBJ whole genome shotgun (WGS) entry which is preliminary data.</text>
</comment>
<dbReference type="InterPro" id="IPR013324">
    <property type="entry name" value="RNA_pol_sigma_r3/r4-like"/>
</dbReference>
<dbReference type="AlphaFoldDB" id="A0AAW3JVF1"/>
<evidence type="ECO:0000313" key="2">
    <source>
        <dbReference type="Proteomes" id="UP000050833"/>
    </source>
</evidence>
<evidence type="ECO:0000313" key="1">
    <source>
        <dbReference type="EMBL" id="KQC86196.1"/>
    </source>
</evidence>
<gene>
    <name evidence="1" type="ORF">APZ18_03095</name>
</gene>
<keyword evidence="2" id="KW-1185">Reference proteome</keyword>
<sequence length="163" mass="19101">MKGYVEKIISEYPQMVREREHLKKQMEAQEFLSADELISAMSFSHPDGERVQSSDLSDKTARIALGYREKLERINEELIVPMQKRYAVLDNEISFLEDTICNLPEDLAYVMQELVLKGLTWEEVSQEMFISVTKLQKLRKAAIDNLIRTYQKRESEQIRILLS</sequence>
<dbReference type="SUPFAM" id="SSF88659">
    <property type="entry name" value="Sigma3 and sigma4 domains of RNA polymerase sigma factors"/>
    <property type="match status" value="1"/>
</dbReference>
<proteinExistence type="predicted"/>
<dbReference type="EMBL" id="LLKB01000001">
    <property type="protein sequence ID" value="KQC86196.1"/>
    <property type="molecule type" value="Genomic_DNA"/>
</dbReference>